<reference evidence="2" key="1">
    <citation type="submission" date="2025-08" db="UniProtKB">
        <authorList>
            <consortium name="Ensembl"/>
        </authorList>
    </citation>
    <scope>IDENTIFICATION</scope>
</reference>
<sequence length="79" mass="8736">TSLNTLKPPHLSHLMYGHKVTLQSIFLICSVILSLRLLEREKLGTTATAKSLLMLIASLHQSPAIKMPTGHRNTLKPSH</sequence>
<keyword evidence="1" id="KW-0472">Membrane</keyword>
<proteinExistence type="predicted"/>
<keyword evidence="1" id="KW-1133">Transmembrane helix</keyword>
<keyword evidence="1" id="KW-0812">Transmembrane</keyword>
<organism evidence="2 3">
    <name type="scientific">Phasianus colchicus</name>
    <name type="common">Common pheasant</name>
    <dbReference type="NCBI Taxonomy" id="9054"/>
    <lineage>
        <taxon>Eukaryota</taxon>
        <taxon>Metazoa</taxon>
        <taxon>Chordata</taxon>
        <taxon>Craniata</taxon>
        <taxon>Vertebrata</taxon>
        <taxon>Euteleostomi</taxon>
        <taxon>Archelosauria</taxon>
        <taxon>Archosauria</taxon>
        <taxon>Dinosauria</taxon>
        <taxon>Saurischia</taxon>
        <taxon>Theropoda</taxon>
        <taxon>Coelurosauria</taxon>
        <taxon>Aves</taxon>
        <taxon>Neognathae</taxon>
        <taxon>Galloanserae</taxon>
        <taxon>Galliformes</taxon>
        <taxon>Phasianidae</taxon>
        <taxon>Phasianinae</taxon>
        <taxon>Phasianus</taxon>
    </lineage>
</organism>
<dbReference type="AlphaFoldDB" id="A0A669QYL2"/>
<dbReference type="Ensembl" id="ENSPCLT00000034334.1">
    <property type="protein sequence ID" value="ENSPCLP00000024780.1"/>
    <property type="gene ID" value="ENSPCLG00000021816.1"/>
</dbReference>
<protein>
    <submittedName>
        <fullName evidence="2">Uncharacterized protein</fullName>
    </submittedName>
</protein>
<name>A0A669QYL2_PHACC</name>
<keyword evidence="3" id="KW-1185">Reference proteome</keyword>
<accession>A0A669QYL2</accession>
<feature type="transmembrane region" description="Helical" evidence="1">
    <location>
        <begin position="20"/>
        <end position="38"/>
    </location>
</feature>
<evidence type="ECO:0000313" key="2">
    <source>
        <dbReference type="Ensembl" id="ENSPCLP00000024780.1"/>
    </source>
</evidence>
<evidence type="ECO:0000256" key="1">
    <source>
        <dbReference type="SAM" id="Phobius"/>
    </source>
</evidence>
<reference evidence="2" key="2">
    <citation type="submission" date="2025-09" db="UniProtKB">
        <authorList>
            <consortium name="Ensembl"/>
        </authorList>
    </citation>
    <scope>IDENTIFICATION</scope>
</reference>
<dbReference type="Proteomes" id="UP000472261">
    <property type="component" value="Unplaced"/>
</dbReference>
<evidence type="ECO:0000313" key="3">
    <source>
        <dbReference type="Proteomes" id="UP000472261"/>
    </source>
</evidence>